<dbReference type="EMBL" id="FOHU01000011">
    <property type="protein sequence ID" value="SET45120.1"/>
    <property type="molecule type" value="Genomic_DNA"/>
</dbReference>
<keyword evidence="1" id="KW-0732">Signal</keyword>
<feature type="chain" id="PRO_5011571592" evidence="1">
    <location>
        <begin position="28"/>
        <end position="268"/>
    </location>
</feature>
<dbReference type="STRING" id="426128.SAMN05660297_02428"/>
<evidence type="ECO:0000313" key="4">
    <source>
        <dbReference type="Proteomes" id="UP000199568"/>
    </source>
</evidence>
<dbReference type="InterPro" id="IPR008979">
    <property type="entry name" value="Galactose-bd-like_sf"/>
</dbReference>
<keyword evidence="4" id="KW-1185">Reference proteome</keyword>
<dbReference type="GO" id="GO:0030245">
    <property type="term" value="P:cellulose catabolic process"/>
    <property type="evidence" value="ECO:0007669"/>
    <property type="project" value="InterPro"/>
</dbReference>
<dbReference type="InterPro" id="IPR005086">
    <property type="entry name" value="CBM17/28"/>
</dbReference>
<feature type="domain" description="Carbohydrate binding module family 17/28" evidence="2">
    <location>
        <begin position="40"/>
        <end position="206"/>
    </location>
</feature>
<name>A0A1I0EIY9_9FIRM</name>
<dbReference type="SUPFAM" id="SSF49785">
    <property type="entry name" value="Galactose-binding domain-like"/>
    <property type="match status" value="1"/>
</dbReference>
<sequence>MCKKRALPFLIIITMLLSFFPFMVAGAETDDGTKENFSEVIWDFDDGTTQGFDVNADSPVKNVTLSNDNNSLKIEGLSASNDISEGNYWANLRISADGWKKTQDILGAETLTMDVIAAAPATVSIAAVPQSPASMWANPRRAVIVRESDFTQQSDGTYKALLTINTDDAPNFNAIAEDADDSKMISIILFIGTKDADVIYLDNITVNGARKMIDNPGTHDPLGAPTIKPPIAGDSSVHLEWNGVEGAKGFNVYSTTTSGSYSTAMWKE</sequence>
<accession>A0A1I0EIY9</accession>
<evidence type="ECO:0000313" key="3">
    <source>
        <dbReference type="EMBL" id="SET45120.1"/>
    </source>
</evidence>
<dbReference type="GO" id="GO:0008810">
    <property type="term" value="F:cellulase activity"/>
    <property type="evidence" value="ECO:0007669"/>
    <property type="project" value="InterPro"/>
</dbReference>
<organism evidence="3 4">
    <name type="scientific">Natronincola peptidivorans</name>
    <dbReference type="NCBI Taxonomy" id="426128"/>
    <lineage>
        <taxon>Bacteria</taxon>
        <taxon>Bacillati</taxon>
        <taxon>Bacillota</taxon>
        <taxon>Clostridia</taxon>
        <taxon>Peptostreptococcales</taxon>
        <taxon>Natronincolaceae</taxon>
        <taxon>Natronincola</taxon>
    </lineage>
</organism>
<dbReference type="AlphaFoldDB" id="A0A1I0EIY9"/>
<reference evidence="3 4" key="1">
    <citation type="submission" date="2016-10" db="EMBL/GenBank/DDBJ databases">
        <authorList>
            <person name="de Groot N.N."/>
        </authorList>
    </citation>
    <scope>NUCLEOTIDE SEQUENCE [LARGE SCALE GENOMIC DNA]</scope>
    <source>
        <strain evidence="3 4">DSM 18979</strain>
    </source>
</reference>
<evidence type="ECO:0000256" key="1">
    <source>
        <dbReference type="SAM" id="SignalP"/>
    </source>
</evidence>
<protein>
    <submittedName>
        <fullName evidence="3">Carbohydrate binding domain (Family 17/28)</fullName>
    </submittedName>
</protein>
<dbReference type="OrthoDB" id="154460at2"/>
<dbReference type="Gene3D" id="2.60.120.260">
    <property type="entry name" value="Galactose-binding domain-like"/>
    <property type="match status" value="1"/>
</dbReference>
<feature type="signal peptide" evidence="1">
    <location>
        <begin position="1"/>
        <end position="27"/>
    </location>
</feature>
<dbReference type="Pfam" id="PF03424">
    <property type="entry name" value="CBM_17_28"/>
    <property type="match status" value="1"/>
</dbReference>
<dbReference type="Proteomes" id="UP000199568">
    <property type="component" value="Unassembled WGS sequence"/>
</dbReference>
<evidence type="ECO:0000259" key="2">
    <source>
        <dbReference type="Pfam" id="PF03424"/>
    </source>
</evidence>
<proteinExistence type="predicted"/>
<gene>
    <name evidence="3" type="ORF">SAMN05660297_02428</name>
</gene>
<dbReference type="RefSeq" id="WP_090444323.1">
    <property type="nucleotide sequence ID" value="NZ_FOHU01000011.1"/>
</dbReference>